<keyword evidence="12 16" id="KW-0503">Monooxygenase</keyword>
<keyword evidence="11 15" id="KW-0408">Iron</keyword>
<dbReference type="FunFam" id="1.10.630.10:FF:000042">
    <property type="entry name" value="Cytochrome P450"/>
    <property type="match status" value="1"/>
</dbReference>
<dbReference type="AlphaFoldDB" id="A0A9N8KX31"/>
<dbReference type="InterPro" id="IPR001128">
    <property type="entry name" value="Cyt_P450"/>
</dbReference>
<keyword evidence="18" id="KW-1185">Reference proteome</keyword>
<dbReference type="Gene3D" id="1.10.630.10">
    <property type="entry name" value="Cytochrome P450"/>
    <property type="match status" value="1"/>
</dbReference>
<dbReference type="SUPFAM" id="SSF48264">
    <property type="entry name" value="Cytochrome P450"/>
    <property type="match status" value="1"/>
</dbReference>
<dbReference type="PROSITE" id="PS00086">
    <property type="entry name" value="CYTOCHROME_P450"/>
    <property type="match status" value="1"/>
</dbReference>
<dbReference type="GO" id="GO:0005506">
    <property type="term" value="F:iron ion binding"/>
    <property type="evidence" value="ECO:0007669"/>
    <property type="project" value="InterPro"/>
</dbReference>
<keyword evidence="8" id="KW-0256">Endoplasmic reticulum</keyword>
<dbReference type="InterPro" id="IPR002401">
    <property type="entry name" value="Cyt_P450_E_grp-I"/>
</dbReference>
<dbReference type="InterPro" id="IPR050476">
    <property type="entry name" value="Insect_CytP450_Detox"/>
</dbReference>
<feature type="binding site" description="axial binding residue" evidence="15">
    <location>
        <position position="453"/>
    </location>
    <ligand>
        <name>heme</name>
        <dbReference type="ChEBI" id="CHEBI:30413"/>
    </ligand>
    <ligandPart>
        <name>Fe</name>
        <dbReference type="ChEBI" id="CHEBI:18248"/>
    </ligandPart>
</feature>
<evidence type="ECO:0000256" key="13">
    <source>
        <dbReference type="ARBA" id="ARBA00023136"/>
    </source>
</evidence>
<dbReference type="Proteomes" id="UP001154114">
    <property type="component" value="Chromosome 29"/>
</dbReference>
<evidence type="ECO:0000313" key="18">
    <source>
        <dbReference type="Proteomes" id="UP001154114"/>
    </source>
</evidence>
<dbReference type="InterPro" id="IPR017972">
    <property type="entry name" value="Cyt_P450_CS"/>
</dbReference>
<gene>
    <name evidence="17" type="ORF">CINC_LOCUS9067</name>
</gene>
<comment type="catalytic activity">
    <reaction evidence="14">
        <text>an organic molecule + reduced [NADPH--hemoprotein reductase] + O2 = an alcohol + oxidized [NADPH--hemoprotein reductase] + H2O + H(+)</text>
        <dbReference type="Rhea" id="RHEA:17149"/>
        <dbReference type="Rhea" id="RHEA-COMP:11964"/>
        <dbReference type="Rhea" id="RHEA-COMP:11965"/>
        <dbReference type="ChEBI" id="CHEBI:15377"/>
        <dbReference type="ChEBI" id="CHEBI:15378"/>
        <dbReference type="ChEBI" id="CHEBI:15379"/>
        <dbReference type="ChEBI" id="CHEBI:30879"/>
        <dbReference type="ChEBI" id="CHEBI:57618"/>
        <dbReference type="ChEBI" id="CHEBI:58210"/>
        <dbReference type="ChEBI" id="CHEBI:142491"/>
        <dbReference type="EC" id="1.14.14.1"/>
    </reaction>
</comment>
<evidence type="ECO:0000256" key="1">
    <source>
        <dbReference type="ARBA" id="ARBA00001971"/>
    </source>
</evidence>
<evidence type="ECO:0000256" key="10">
    <source>
        <dbReference type="ARBA" id="ARBA00023002"/>
    </source>
</evidence>
<evidence type="ECO:0000256" key="6">
    <source>
        <dbReference type="ARBA" id="ARBA00022617"/>
    </source>
</evidence>
<proteinExistence type="inferred from homology"/>
<dbReference type="EC" id="1.14.14.1" evidence="5"/>
<dbReference type="OrthoDB" id="2789670at2759"/>
<dbReference type="GO" id="GO:0016712">
    <property type="term" value="F:oxidoreductase activity, acting on paired donors, with incorporation or reduction of molecular oxygen, reduced flavin or flavoprotein as one donor, and incorporation of one atom of oxygen"/>
    <property type="evidence" value="ECO:0007669"/>
    <property type="project" value="UniProtKB-EC"/>
</dbReference>
<evidence type="ECO:0000256" key="16">
    <source>
        <dbReference type="RuleBase" id="RU000461"/>
    </source>
</evidence>
<dbReference type="GO" id="GO:0005789">
    <property type="term" value="C:endoplasmic reticulum membrane"/>
    <property type="evidence" value="ECO:0007669"/>
    <property type="project" value="UniProtKB-SubCell"/>
</dbReference>
<evidence type="ECO:0000256" key="14">
    <source>
        <dbReference type="ARBA" id="ARBA00047827"/>
    </source>
</evidence>
<dbReference type="PRINTS" id="PR00463">
    <property type="entry name" value="EP450I"/>
</dbReference>
<dbReference type="CDD" id="cd11056">
    <property type="entry name" value="CYP6-like"/>
    <property type="match status" value="1"/>
</dbReference>
<organism evidence="17 18">
    <name type="scientific">Chrysodeixis includens</name>
    <name type="common">Soybean looper</name>
    <name type="synonym">Pseudoplusia includens</name>
    <dbReference type="NCBI Taxonomy" id="689277"/>
    <lineage>
        <taxon>Eukaryota</taxon>
        <taxon>Metazoa</taxon>
        <taxon>Ecdysozoa</taxon>
        <taxon>Arthropoda</taxon>
        <taxon>Hexapoda</taxon>
        <taxon>Insecta</taxon>
        <taxon>Pterygota</taxon>
        <taxon>Neoptera</taxon>
        <taxon>Endopterygota</taxon>
        <taxon>Lepidoptera</taxon>
        <taxon>Glossata</taxon>
        <taxon>Ditrysia</taxon>
        <taxon>Noctuoidea</taxon>
        <taxon>Noctuidae</taxon>
        <taxon>Plusiinae</taxon>
        <taxon>Chrysodeixis</taxon>
    </lineage>
</organism>
<accession>A0A9N8KX31</accession>
<dbReference type="PANTHER" id="PTHR24292">
    <property type="entry name" value="CYTOCHROME P450"/>
    <property type="match status" value="1"/>
</dbReference>
<comment type="similarity">
    <text evidence="4 16">Belongs to the cytochrome P450 family.</text>
</comment>
<comment type="cofactor">
    <cofactor evidence="1 15">
        <name>heme</name>
        <dbReference type="ChEBI" id="CHEBI:30413"/>
    </cofactor>
</comment>
<evidence type="ECO:0000256" key="7">
    <source>
        <dbReference type="ARBA" id="ARBA00022723"/>
    </source>
</evidence>
<keyword evidence="13" id="KW-0472">Membrane</keyword>
<evidence type="ECO:0000256" key="5">
    <source>
        <dbReference type="ARBA" id="ARBA00012109"/>
    </source>
</evidence>
<comment type="subcellular location">
    <subcellularLocation>
        <location evidence="3">Endoplasmic reticulum membrane</location>
        <topology evidence="3">Peripheral membrane protein</topology>
    </subcellularLocation>
    <subcellularLocation>
        <location evidence="2">Microsome membrane</location>
        <topology evidence="2">Peripheral membrane protein</topology>
    </subcellularLocation>
</comment>
<dbReference type="GO" id="GO:0020037">
    <property type="term" value="F:heme binding"/>
    <property type="evidence" value="ECO:0007669"/>
    <property type="project" value="InterPro"/>
</dbReference>
<reference evidence="17" key="1">
    <citation type="submission" date="2021-12" db="EMBL/GenBank/DDBJ databases">
        <authorList>
            <person name="King R."/>
        </authorList>
    </citation>
    <scope>NUCLEOTIDE SEQUENCE</scope>
</reference>
<name>A0A9N8KX31_CHRIL</name>
<protein>
    <recommendedName>
        <fullName evidence="5">unspecific monooxygenase</fullName>
        <ecNumber evidence="5">1.14.14.1</ecNumber>
    </recommendedName>
</protein>
<evidence type="ECO:0000256" key="2">
    <source>
        <dbReference type="ARBA" id="ARBA00004174"/>
    </source>
</evidence>
<evidence type="ECO:0000256" key="11">
    <source>
        <dbReference type="ARBA" id="ARBA00023004"/>
    </source>
</evidence>
<evidence type="ECO:0000256" key="4">
    <source>
        <dbReference type="ARBA" id="ARBA00010617"/>
    </source>
</evidence>
<evidence type="ECO:0000256" key="12">
    <source>
        <dbReference type="ARBA" id="ARBA00023033"/>
    </source>
</evidence>
<keyword evidence="6 15" id="KW-0349">Heme</keyword>
<evidence type="ECO:0000256" key="3">
    <source>
        <dbReference type="ARBA" id="ARBA00004406"/>
    </source>
</evidence>
<dbReference type="InterPro" id="IPR036396">
    <property type="entry name" value="Cyt_P450_sf"/>
</dbReference>
<keyword evidence="7 15" id="KW-0479">Metal-binding</keyword>
<dbReference type="Pfam" id="PF00067">
    <property type="entry name" value="p450"/>
    <property type="match status" value="1"/>
</dbReference>
<evidence type="ECO:0000313" key="17">
    <source>
        <dbReference type="EMBL" id="CAD0206777.1"/>
    </source>
</evidence>
<evidence type="ECO:0000256" key="8">
    <source>
        <dbReference type="ARBA" id="ARBA00022824"/>
    </source>
</evidence>
<dbReference type="EMBL" id="LR824032">
    <property type="protein sequence ID" value="CAD0206777.1"/>
    <property type="molecule type" value="Genomic_DNA"/>
</dbReference>
<keyword evidence="10 16" id="KW-0560">Oxidoreductase</keyword>
<dbReference type="PRINTS" id="PR00385">
    <property type="entry name" value="P450"/>
</dbReference>
<evidence type="ECO:0000256" key="15">
    <source>
        <dbReference type="PIRSR" id="PIRSR602401-1"/>
    </source>
</evidence>
<sequence length="511" mass="58604">MIALAVAVILLVSCYLYGTRTFKYWEQRGVKHDKPKPFVGNNFLGFLFKKSMTQVANEMYWKYPNERVVGFFRATKPELIIRDPELAKRILITDFDYFYKRGFTHEKTVFEPLMQNLFFAEGDVWKLLRQRITPAFTSGKLKAMFPLIVERAEKLRARTMAAAVEGRPLDARDLMARFTTDFIGACGFGLDADTLSEEDSAFRKLGIKIFKLEVKDIIKIMLKQMFPDMFCNLKTWIRVQSDVDDLVGEILRKRNHKPIGRNDFIDQILECQMKGTMKGESIEKRRPDGSSEIATLDLDDGLIAAQVFVFFAAGFETSSSATSFTLHQLAYHPEVQKKVQDDIDRVLAKHGGKLSYDAVKEMTYLEWAFKEGMRMFPSLGFLLRKSTRPYHFPELNMTIDKNMKIIIPIQSFHNDPKYFPEPEVFRPERFDPEEFDSNNKYIYMPFGEGPRACIGTRLGLMQSLAGLAAILSSFTVEPAPETKRIPTVDPASSVVQSISGGLPLMFHQRKK</sequence>
<keyword evidence="9" id="KW-0492">Microsome</keyword>
<evidence type="ECO:0000256" key="9">
    <source>
        <dbReference type="ARBA" id="ARBA00022848"/>
    </source>
</evidence>
<dbReference type="PANTHER" id="PTHR24292:SF54">
    <property type="entry name" value="CYP9F3-RELATED"/>
    <property type="match status" value="1"/>
</dbReference>